<dbReference type="RefSeq" id="WP_090384663.1">
    <property type="nucleotide sequence ID" value="NZ_FNLC01000004.1"/>
</dbReference>
<evidence type="ECO:0000313" key="3">
    <source>
        <dbReference type="Proteomes" id="UP000198848"/>
    </source>
</evidence>
<keyword evidence="1" id="KW-1133">Transmembrane helix</keyword>
<keyword evidence="1" id="KW-0812">Transmembrane</keyword>
<organism evidence="2 3">
    <name type="scientific">Natronobacterium texcoconense</name>
    <dbReference type="NCBI Taxonomy" id="1095778"/>
    <lineage>
        <taxon>Archaea</taxon>
        <taxon>Methanobacteriati</taxon>
        <taxon>Methanobacteriota</taxon>
        <taxon>Stenosarchaea group</taxon>
        <taxon>Halobacteria</taxon>
        <taxon>Halobacteriales</taxon>
        <taxon>Natrialbaceae</taxon>
        <taxon>Natronobacterium</taxon>
    </lineage>
</organism>
<evidence type="ECO:0000256" key="1">
    <source>
        <dbReference type="SAM" id="Phobius"/>
    </source>
</evidence>
<feature type="transmembrane region" description="Helical" evidence="1">
    <location>
        <begin position="7"/>
        <end position="26"/>
    </location>
</feature>
<gene>
    <name evidence="2" type="ORF">SAMN04489842_3520</name>
</gene>
<proteinExistence type="predicted"/>
<keyword evidence="1" id="KW-0472">Membrane</keyword>
<dbReference type="Pfam" id="PF26262">
    <property type="entry name" value="DUF8066"/>
    <property type="match status" value="1"/>
</dbReference>
<sequence>MDEEFRPLGGTALGILLLVILVYAVLTANIFLGLLVIVVVVFGAVFLHLLYRFVVAVEEIAAKM</sequence>
<evidence type="ECO:0000313" key="2">
    <source>
        <dbReference type="EMBL" id="SDR36411.1"/>
    </source>
</evidence>
<dbReference type="AlphaFoldDB" id="A0A1H1IFF3"/>
<protein>
    <submittedName>
        <fullName evidence="2">Uncharacterized protein</fullName>
    </submittedName>
</protein>
<dbReference type="Proteomes" id="UP000198848">
    <property type="component" value="Unassembled WGS sequence"/>
</dbReference>
<accession>A0A1H1IFF3</accession>
<keyword evidence="3" id="KW-1185">Reference proteome</keyword>
<feature type="transmembrane region" description="Helical" evidence="1">
    <location>
        <begin position="32"/>
        <end position="54"/>
    </location>
</feature>
<dbReference type="EMBL" id="FNLC01000004">
    <property type="protein sequence ID" value="SDR36411.1"/>
    <property type="molecule type" value="Genomic_DNA"/>
</dbReference>
<name>A0A1H1IFF3_NATTX</name>
<reference evidence="3" key="1">
    <citation type="submission" date="2016-10" db="EMBL/GenBank/DDBJ databases">
        <authorList>
            <person name="Varghese N."/>
            <person name="Submissions S."/>
        </authorList>
    </citation>
    <scope>NUCLEOTIDE SEQUENCE [LARGE SCALE GENOMIC DNA]</scope>
    <source>
        <strain evidence="3">DSM 24767</strain>
    </source>
</reference>
<dbReference type="InterPro" id="IPR058379">
    <property type="entry name" value="DUF8066"/>
</dbReference>